<proteinExistence type="inferred from homology"/>
<dbReference type="GO" id="GO:0030170">
    <property type="term" value="F:pyridoxal phosphate binding"/>
    <property type="evidence" value="ECO:0007669"/>
    <property type="project" value="UniProtKB-UniRule"/>
</dbReference>
<dbReference type="Proteomes" id="UP000184513">
    <property type="component" value="Unassembled WGS sequence"/>
</dbReference>
<dbReference type="PANTHER" id="PTHR30511">
    <property type="entry name" value="ALANINE RACEMASE"/>
    <property type="match status" value="1"/>
</dbReference>
<dbReference type="GO" id="GO:0005829">
    <property type="term" value="C:cytosol"/>
    <property type="evidence" value="ECO:0007669"/>
    <property type="project" value="TreeGrafter"/>
</dbReference>
<dbReference type="Gene3D" id="3.40.1190.10">
    <property type="entry name" value="Mur-like, catalytic domain"/>
    <property type="match status" value="1"/>
</dbReference>
<name>A0A1M7PTX7_9BACT</name>
<keyword evidence="4 5" id="KW-0413">Isomerase</keyword>
<keyword evidence="10" id="KW-1185">Reference proteome</keyword>
<dbReference type="HAMAP" id="MF_01201">
    <property type="entry name" value="Ala_racemase"/>
    <property type="match status" value="1"/>
</dbReference>
<dbReference type="Pfam" id="PF01168">
    <property type="entry name" value="Ala_racemase_N"/>
    <property type="match status" value="1"/>
</dbReference>
<dbReference type="GO" id="GO:0016881">
    <property type="term" value="F:acid-amino acid ligase activity"/>
    <property type="evidence" value="ECO:0007669"/>
    <property type="project" value="InterPro"/>
</dbReference>
<dbReference type="STRING" id="388280.SAMN04488057_110149"/>
<dbReference type="Gene3D" id="3.40.1390.10">
    <property type="entry name" value="MurE/MurF, N-terminal domain"/>
    <property type="match status" value="1"/>
</dbReference>
<dbReference type="NCBIfam" id="TIGR00492">
    <property type="entry name" value="alr"/>
    <property type="match status" value="1"/>
</dbReference>
<keyword evidence="9" id="KW-0436">Ligase</keyword>
<evidence type="ECO:0000256" key="2">
    <source>
        <dbReference type="ARBA" id="ARBA00001933"/>
    </source>
</evidence>
<feature type="active site" description="Proton acceptor; specific for D-alanine" evidence="5">
    <location>
        <position position="493"/>
    </location>
</feature>
<dbReference type="FunFam" id="3.20.20.10:FF:000002">
    <property type="entry name" value="Alanine racemase"/>
    <property type="match status" value="1"/>
</dbReference>
<dbReference type="InterPro" id="IPR011079">
    <property type="entry name" value="Ala_racemase_C"/>
</dbReference>
<dbReference type="InterPro" id="IPR029066">
    <property type="entry name" value="PLP-binding_barrel"/>
</dbReference>
<dbReference type="SUPFAM" id="SSF50621">
    <property type="entry name" value="Alanine racemase C-terminal domain-like"/>
    <property type="match status" value="1"/>
</dbReference>
<dbReference type="AlphaFoldDB" id="A0A1M7PTX7"/>
<dbReference type="Pfam" id="PF08245">
    <property type="entry name" value="Mur_ligase_M"/>
    <property type="match status" value="1"/>
</dbReference>
<dbReference type="NCBIfam" id="NF008897">
    <property type="entry name" value="PRK11930.1"/>
    <property type="match status" value="1"/>
</dbReference>
<dbReference type="InterPro" id="IPR013221">
    <property type="entry name" value="Mur_ligase_cen"/>
</dbReference>
<organism evidence="9 10">
    <name type="scientific">Cyclobacterium lianum</name>
    <dbReference type="NCBI Taxonomy" id="388280"/>
    <lineage>
        <taxon>Bacteria</taxon>
        <taxon>Pseudomonadati</taxon>
        <taxon>Bacteroidota</taxon>
        <taxon>Cytophagia</taxon>
        <taxon>Cytophagales</taxon>
        <taxon>Cyclobacteriaceae</taxon>
        <taxon>Cyclobacterium</taxon>
    </lineage>
</organism>
<comment type="cofactor">
    <cofactor evidence="2 5 6">
        <name>pyridoxal 5'-phosphate</name>
        <dbReference type="ChEBI" id="CHEBI:597326"/>
    </cofactor>
</comment>
<evidence type="ECO:0000256" key="6">
    <source>
        <dbReference type="PIRSR" id="PIRSR600821-50"/>
    </source>
</evidence>
<dbReference type="InterPro" id="IPR035911">
    <property type="entry name" value="MurE/MurF_N"/>
</dbReference>
<dbReference type="InterPro" id="IPR036615">
    <property type="entry name" value="Mur_ligase_C_dom_sf"/>
</dbReference>
<dbReference type="SUPFAM" id="SSF63418">
    <property type="entry name" value="MurE/MurF N-terminal domain"/>
    <property type="match status" value="1"/>
</dbReference>
<dbReference type="Pfam" id="PF00842">
    <property type="entry name" value="Ala_racemase_C"/>
    <property type="match status" value="1"/>
</dbReference>
<dbReference type="EC" id="5.1.1.1" evidence="5"/>
<dbReference type="PANTHER" id="PTHR30511:SF0">
    <property type="entry name" value="ALANINE RACEMASE, CATABOLIC-RELATED"/>
    <property type="match status" value="1"/>
</dbReference>
<comment type="function">
    <text evidence="5">Catalyzes the interconversion of L-alanine and D-alanine. May also act on other amino acids.</text>
</comment>
<evidence type="ECO:0000256" key="1">
    <source>
        <dbReference type="ARBA" id="ARBA00000316"/>
    </source>
</evidence>
<dbReference type="SUPFAM" id="SSF53623">
    <property type="entry name" value="MurD-like peptide ligases, catalytic domain"/>
    <property type="match status" value="1"/>
</dbReference>
<evidence type="ECO:0000313" key="9">
    <source>
        <dbReference type="EMBL" id="SHN20888.1"/>
    </source>
</evidence>
<dbReference type="CDD" id="cd00430">
    <property type="entry name" value="PLPDE_III_AR"/>
    <property type="match status" value="1"/>
</dbReference>
<dbReference type="EMBL" id="FRCY01000010">
    <property type="protein sequence ID" value="SHN20888.1"/>
    <property type="molecule type" value="Genomic_DNA"/>
</dbReference>
<dbReference type="InterPro" id="IPR036565">
    <property type="entry name" value="Mur-like_cat_sf"/>
</dbReference>
<protein>
    <recommendedName>
        <fullName evidence="5">Alanine racemase</fullName>
        <ecNumber evidence="5">5.1.1.1</ecNumber>
    </recommendedName>
</protein>
<feature type="modified residue" description="N6-(pyridoxal phosphate)lysine" evidence="5 6">
    <location>
        <position position="493"/>
    </location>
</feature>
<evidence type="ECO:0000256" key="4">
    <source>
        <dbReference type="ARBA" id="ARBA00023235"/>
    </source>
</evidence>
<dbReference type="InterPro" id="IPR000821">
    <property type="entry name" value="Ala_racemase"/>
</dbReference>
<dbReference type="GO" id="GO:0008784">
    <property type="term" value="F:alanine racemase activity"/>
    <property type="evidence" value="ECO:0007669"/>
    <property type="project" value="UniProtKB-UniRule"/>
</dbReference>
<feature type="domain" description="Alanine racemase C-terminal" evidence="8">
    <location>
        <begin position="697"/>
        <end position="821"/>
    </location>
</feature>
<evidence type="ECO:0000313" key="10">
    <source>
        <dbReference type="Proteomes" id="UP000184513"/>
    </source>
</evidence>
<evidence type="ECO:0000256" key="7">
    <source>
        <dbReference type="PIRSR" id="PIRSR600821-52"/>
    </source>
</evidence>
<dbReference type="InterPro" id="IPR009006">
    <property type="entry name" value="Ala_racemase/Decarboxylase_C"/>
</dbReference>
<dbReference type="SUPFAM" id="SSF51419">
    <property type="entry name" value="PLP-binding barrel"/>
    <property type="match status" value="1"/>
</dbReference>
<sequence length="823" mass="91881">MIQPIDFSAFSSNYSGGNQEFSEKGLIDKIEIDTRKIQSGATALFVALDGSRQNGADFAKIAHSLKVRNFILPLKAKSNVPHLDDSNILWTENPLDALQELAKANRFQFDGPVIGITGSNGKTIVKEWLAQVLGQDVKVYKSPKSYNSQIGVALSALGIQSVHQVALLEAGISKPGEMDRLKKIIEPEIGIFTNIGSAHDENFENLETKIREKCRLFANVRFLIYRKDHALVQHFLEKTFDSDRLVSWSDVPGADYTLSVKKEKKGARILMIAPDLRTYTFATAFDDPASLENIRHVIVCSMVLGLKPEKIQAGVKLLHAVDMRLTLKSGIRQCLLIDDSYNNDLAGLEIALEFMSQQRTPSGRKILILSEMVQEGNEELMAQKISGLVSHYQIDLLVGVGQLFLRYKNFFSPQCLFFSGNSEVLAGIEKLNLDRDLILVKGARKFQFEDIIRLLEAEVHETVLEINLNALRHNFNFYKTLLSPDIKIMVMVKAFAYGGGAAEIANHLQQIGADYLAVAYIDEGVYLRQKGVTLPVMVMNPDTRYLDLIQEYKLEPVIYSLRSLEGLSSLALNQSEELPIHLELDTGMRRLGMAEEDLKDLLTHLEQHPQIKIKGIFTHLAGADEAIHEEFTLTQLTRFRELSDSIMNRLPARPIRHALNSAGIVRFPDQAFDMVRLGIGLHGVEVNQLEQNKLEAVATLKTVVSQVKKVRKGESIGYGRQGRMQQDGEIAILAIGYADGYDRRFGNGNAFVMVRGKKAWTIGNICMDMCMVDVSGLQVKEGDEVILFGKGPSLQYLAAQIGAIPYELLTGIGMRVKRNYILD</sequence>
<dbReference type="GO" id="GO:0005524">
    <property type="term" value="F:ATP binding"/>
    <property type="evidence" value="ECO:0007669"/>
    <property type="project" value="InterPro"/>
</dbReference>
<keyword evidence="3 5" id="KW-0663">Pyridoxal phosphate</keyword>
<dbReference type="RefSeq" id="WP_245802877.1">
    <property type="nucleotide sequence ID" value="NZ_FRCY01000010.1"/>
</dbReference>
<dbReference type="Gene3D" id="3.90.190.20">
    <property type="entry name" value="Mur ligase, C-terminal domain"/>
    <property type="match status" value="1"/>
</dbReference>
<dbReference type="Gene3D" id="3.20.20.10">
    <property type="entry name" value="Alanine racemase"/>
    <property type="match status" value="1"/>
</dbReference>
<evidence type="ECO:0000259" key="8">
    <source>
        <dbReference type="SMART" id="SM01005"/>
    </source>
</evidence>
<feature type="active site" description="Proton acceptor; specific for L-alanine" evidence="5">
    <location>
        <position position="718"/>
    </location>
</feature>
<dbReference type="Gene3D" id="2.40.37.10">
    <property type="entry name" value="Lyase, Ornithine Decarboxylase, Chain A, domain 1"/>
    <property type="match status" value="1"/>
</dbReference>
<dbReference type="PRINTS" id="PR00992">
    <property type="entry name" value="ALARACEMASE"/>
</dbReference>
<reference evidence="9 10" key="1">
    <citation type="submission" date="2016-11" db="EMBL/GenBank/DDBJ databases">
        <authorList>
            <person name="Jaros S."/>
            <person name="Januszkiewicz K."/>
            <person name="Wedrychowicz H."/>
        </authorList>
    </citation>
    <scope>NUCLEOTIDE SEQUENCE [LARGE SCALE GENOMIC DNA]</scope>
    <source>
        <strain evidence="9 10">CGMCC 1.6102</strain>
    </source>
</reference>
<dbReference type="InterPro" id="IPR001608">
    <property type="entry name" value="Ala_racemase_N"/>
</dbReference>
<dbReference type="GO" id="GO:0030632">
    <property type="term" value="P:D-alanine biosynthetic process"/>
    <property type="evidence" value="ECO:0007669"/>
    <property type="project" value="UniProtKB-UniRule"/>
</dbReference>
<accession>A0A1M7PTX7</accession>
<comment type="catalytic activity">
    <reaction evidence="1 5">
        <text>L-alanine = D-alanine</text>
        <dbReference type="Rhea" id="RHEA:20249"/>
        <dbReference type="ChEBI" id="CHEBI:57416"/>
        <dbReference type="ChEBI" id="CHEBI:57972"/>
        <dbReference type="EC" id="5.1.1.1"/>
    </reaction>
</comment>
<evidence type="ECO:0000256" key="5">
    <source>
        <dbReference type="HAMAP-Rule" id="MF_01201"/>
    </source>
</evidence>
<dbReference type="UniPathway" id="UPA00042">
    <property type="reaction ID" value="UER00497"/>
</dbReference>
<comment type="similarity">
    <text evidence="5">Belongs to the alanine racemase family.</text>
</comment>
<feature type="binding site" evidence="5 7">
    <location>
        <position position="767"/>
    </location>
    <ligand>
        <name>substrate</name>
    </ligand>
</feature>
<feature type="binding site" evidence="5 7">
    <location>
        <position position="590"/>
    </location>
    <ligand>
        <name>substrate</name>
    </ligand>
</feature>
<dbReference type="SMART" id="SM01005">
    <property type="entry name" value="Ala_racemase_C"/>
    <property type="match status" value="1"/>
</dbReference>
<dbReference type="SUPFAM" id="SSF53244">
    <property type="entry name" value="MurD-like peptide ligases, peptide-binding domain"/>
    <property type="match status" value="1"/>
</dbReference>
<evidence type="ECO:0000256" key="3">
    <source>
        <dbReference type="ARBA" id="ARBA00022898"/>
    </source>
</evidence>
<gene>
    <name evidence="9" type="ORF">SAMN04488057_110149</name>
</gene>
<comment type="pathway">
    <text evidence="5">Amino-acid biosynthesis; D-alanine biosynthesis; D-alanine from L-alanine: step 1/1.</text>
</comment>